<dbReference type="EMBL" id="PCZS01000001">
    <property type="protein sequence ID" value="REB70505.1"/>
    <property type="molecule type" value="Genomic_DNA"/>
</dbReference>
<dbReference type="Proteomes" id="UP000256324">
    <property type="component" value="Unassembled WGS sequence"/>
</dbReference>
<keyword evidence="5" id="KW-1185">Reference proteome</keyword>
<feature type="active site" description="Nucleophile" evidence="3">
    <location>
        <position position="97"/>
    </location>
</feature>
<feature type="binding site" evidence="3">
    <location>
        <position position="126"/>
    </location>
    <ligand>
        <name>L-glutamine</name>
        <dbReference type="ChEBI" id="CHEBI:58359"/>
    </ligand>
</feature>
<dbReference type="HAMAP" id="MF_01615">
    <property type="entry name" value="PdxT"/>
    <property type="match status" value="1"/>
</dbReference>
<dbReference type="InterPro" id="IPR002161">
    <property type="entry name" value="PdxT/SNO"/>
</dbReference>
<comment type="function">
    <text evidence="3">Catalyzes the hydrolysis of glutamine to glutamate and ammonia as part of the biosynthesis of pyridoxal 5'-phosphate. The resulting ammonia molecule is channeled to the active site of PdxS.</text>
</comment>
<evidence type="ECO:0000256" key="2">
    <source>
        <dbReference type="ARBA" id="ARBA00022962"/>
    </source>
</evidence>
<dbReference type="InterPro" id="IPR029062">
    <property type="entry name" value="Class_I_gatase-like"/>
</dbReference>
<dbReference type="NCBIfam" id="TIGR03800">
    <property type="entry name" value="PLP_synth_Pdx2"/>
    <property type="match status" value="1"/>
</dbReference>
<evidence type="ECO:0000256" key="1">
    <source>
        <dbReference type="ARBA" id="ARBA00022898"/>
    </source>
</evidence>
<feature type="active site" description="Charge relay system" evidence="3">
    <location>
        <position position="199"/>
    </location>
</feature>
<comment type="catalytic activity">
    <reaction evidence="3">
        <text>aldehydo-D-ribose 5-phosphate + D-glyceraldehyde 3-phosphate + L-glutamine = pyridoxal 5'-phosphate + L-glutamate + phosphate + 3 H2O + H(+)</text>
        <dbReference type="Rhea" id="RHEA:31507"/>
        <dbReference type="ChEBI" id="CHEBI:15377"/>
        <dbReference type="ChEBI" id="CHEBI:15378"/>
        <dbReference type="ChEBI" id="CHEBI:29985"/>
        <dbReference type="ChEBI" id="CHEBI:43474"/>
        <dbReference type="ChEBI" id="CHEBI:58273"/>
        <dbReference type="ChEBI" id="CHEBI:58359"/>
        <dbReference type="ChEBI" id="CHEBI:59776"/>
        <dbReference type="ChEBI" id="CHEBI:597326"/>
        <dbReference type="EC" id="4.3.3.6"/>
    </reaction>
</comment>
<gene>
    <name evidence="3" type="primary">pdxT</name>
    <name evidence="4" type="ORF">CP880_01640</name>
</gene>
<comment type="caution">
    <text evidence="4">The sequence shown here is derived from an EMBL/GenBank/DDBJ whole genome shotgun (WGS) entry which is preliminary data.</text>
</comment>
<sequence length="230" mass="24642">MSLTCQPHIGWLSEVGEMAPLIGVVALQGGFAEHIEVIESLGANTRRVRRGADLQGLDGIIMPGGESTVIDKLMRSFDLAEPLRNTIRDGCPVLATCAGLVVLASDLEDAAKDQQTLGLLDITVRRNAFGSQLDSFEGTLDIDGVREGVPVTFIRAPVVTRVGPDVEVIARLPDEAGDARGAIVGVRQGNVFALSFHPEETDDDRVHRMWLRQVSAAGLKTATRAHDDPS</sequence>
<dbReference type="PANTHER" id="PTHR31559:SF0">
    <property type="entry name" value="PYRIDOXAL 5'-PHOSPHATE SYNTHASE SUBUNIT SNO1-RELATED"/>
    <property type="match status" value="1"/>
</dbReference>
<comment type="catalytic activity">
    <reaction evidence="3">
        <text>L-glutamine + H2O = L-glutamate + NH4(+)</text>
        <dbReference type="Rhea" id="RHEA:15889"/>
        <dbReference type="ChEBI" id="CHEBI:15377"/>
        <dbReference type="ChEBI" id="CHEBI:28938"/>
        <dbReference type="ChEBI" id="CHEBI:29985"/>
        <dbReference type="ChEBI" id="CHEBI:58359"/>
        <dbReference type="EC" id="3.5.1.2"/>
    </reaction>
</comment>
<dbReference type="PROSITE" id="PS51130">
    <property type="entry name" value="PDXT_SNO_2"/>
    <property type="match status" value="1"/>
</dbReference>
<proteinExistence type="inferred from homology"/>
<organism evidence="4 5">
    <name type="scientific">Cutibacterium namnetense</name>
    <dbReference type="NCBI Taxonomy" id="1574624"/>
    <lineage>
        <taxon>Bacteria</taxon>
        <taxon>Bacillati</taxon>
        <taxon>Actinomycetota</taxon>
        <taxon>Actinomycetes</taxon>
        <taxon>Propionibacteriales</taxon>
        <taxon>Propionibacteriaceae</taxon>
        <taxon>Cutibacterium</taxon>
    </lineage>
</organism>
<evidence type="ECO:0000313" key="4">
    <source>
        <dbReference type="EMBL" id="REB70505.1"/>
    </source>
</evidence>
<feature type="active site" description="Charge relay system" evidence="3">
    <location>
        <position position="197"/>
    </location>
</feature>
<evidence type="ECO:0000256" key="3">
    <source>
        <dbReference type="HAMAP-Rule" id="MF_01615"/>
    </source>
</evidence>
<dbReference type="Gene3D" id="3.40.50.880">
    <property type="match status" value="1"/>
</dbReference>
<feature type="binding site" evidence="3">
    <location>
        <begin position="154"/>
        <end position="155"/>
    </location>
    <ligand>
        <name>L-glutamine</name>
        <dbReference type="ChEBI" id="CHEBI:58359"/>
    </ligand>
</feature>
<evidence type="ECO:0000313" key="5">
    <source>
        <dbReference type="Proteomes" id="UP000256324"/>
    </source>
</evidence>
<reference evidence="4 5" key="1">
    <citation type="submission" date="2017-09" db="EMBL/GenBank/DDBJ databases">
        <authorList>
            <person name="Bumgarner R.E."/>
        </authorList>
    </citation>
    <scope>NUCLEOTIDE SEQUENCE [LARGE SCALE GENOMIC DNA]</scope>
    <source>
        <strain evidence="4 5">T34998</strain>
    </source>
</reference>
<dbReference type="PIRSF" id="PIRSF005639">
    <property type="entry name" value="Glut_amidoT_SNO"/>
    <property type="match status" value="1"/>
</dbReference>
<name>A0ABX9ICA7_9ACTN</name>
<keyword evidence="2 3" id="KW-0315">Glutamine amidotransferase</keyword>
<dbReference type="Pfam" id="PF01174">
    <property type="entry name" value="SNO"/>
    <property type="match status" value="1"/>
</dbReference>
<dbReference type="PROSITE" id="PS51273">
    <property type="entry name" value="GATASE_TYPE_1"/>
    <property type="match status" value="1"/>
</dbReference>
<comment type="similarity">
    <text evidence="3">Belongs to the glutaminase PdxT/SNO family.</text>
</comment>
<comment type="pathway">
    <text evidence="3">Cofactor biosynthesis; pyridoxal 5'-phosphate biosynthesis.</text>
</comment>
<dbReference type="PANTHER" id="PTHR31559">
    <property type="entry name" value="PYRIDOXAL 5'-PHOSPHATE SYNTHASE SUBUNIT SNO"/>
    <property type="match status" value="1"/>
</dbReference>
<accession>A0ABX9ICA7</accession>
<feature type="binding site" evidence="3">
    <location>
        <begin position="65"/>
        <end position="67"/>
    </location>
    <ligand>
        <name>L-glutamine</name>
        <dbReference type="ChEBI" id="CHEBI:58359"/>
    </ligand>
</feature>
<keyword evidence="3" id="KW-0456">Lyase</keyword>
<keyword evidence="3" id="KW-0378">Hydrolase</keyword>
<dbReference type="EC" id="3.5.1.2" evidence="3"/>
<comment type="subunit">
    <text evidence="3">In the presence of PdxS, forms a dodecamer of heterodimers. Only shows activity in the heterodimer.</text>
</comment>
<dbReference type="PROSITE" id="PS51274">
    <property type="entry name" value="GATASE_COBBQ"/>
    <property type="match status" value="1"/>
</dbReference>
<protein>
    <recommendedName>
        <fullName evidence="3">Pyridoxal 5'-phosphate synthase subunit PdxT</fullName>
        <ecNumber evidence="3">4.3.3.6</ecNumber>
    </recommendedName>
    <alternativeName>
        <fullName evidence="3">Pdx2</fullName>
    </alternativeName>
    <alternativeName>
        <fullName evidence="3">Pyridoxal 5'-phosphate synthase glutaminase subunit</fullName>
        <ecNumber evidence="3">3.5.1.2</ecNumber>
    </alternativeName>
</protein>
<dbReference type="CDD" id="cd01749">
    <property type="entry name" value="GATase1_PB"/>
    <property type="match status" value="1"/>
</dbReference>
<keyword evidence="1 3" id="KW-0663">Pyridoxal phosphate</keyword>
<dbReference type="EC" id="4.3.3.6" evidence="3"/>
<dbReference type="SUPFAM" id="SSF52317">
    <property type="entry name" value="Class I glutamine amidotransferase-like"/>
    <property type="match status" value="1"/>
</dbReference>